<evidence type="ECO:0000313" key="9">
    <source>
        <dbReference type="Proteomes" id="UP000314980"/>
    </source>
</evidence>
<dbReference type="PANTHER" id="PTHR35451">
    <property type="entry name" value="NEUROPEPTIDE-LIKE PROTEIN C4ORF48"/>
    <property type="match status" value="1"/>
</dbReference>
<accession>A0A4W6D2B9</accession>
<dbReference type="GO" id="GO:0005576">
    <property type="term" value="C:extracellular region"/>
    <property type="evidence" value="ECO:0007669"/>
    <property type="project" value="UniProtKB-SubCell"/>
</dbReference>
<dbReference type="Proteomes" id="UP000314980">
    <property type="component" value="Unassembled WGS sequence"/>
</dbReference>
<keyword evidence="4" id="KW-0694">RNA-binding</keyword>
<dbReference type="PANTHER" id="PTHR35451:SF1">
    <property type="entry name" value="NEUROPEPTIDE-LIKE PROTEIN C4ORF48"/>
    <property type="match status" value="1"/>
</dbReference>
<keyword evidence="7" id="KW-0812">Transmembrane</keyword>
<keyword evidence="7" id="KW-1133">Transmembrane helix</keyword>
<evidence type="ECO:0000256" key="6">
    <source>
        <dbReference type="ARBA" id="ARBA00046322"/>
    </source>
</evidence>
<reference evidence="9" key="1">
    <citation type="submission" date="2015-09" db="EMBL/GenBank/DDBJ databases">
        <authorList>
            <person name="Sai Rama Sridatta P."/>
        </authorList>
    </citation>
    <scope>NUCLEOTIDE SEQUENCE [LARGE SCALE GENOMIC DNA]</scope>
</reference>
<dbReference type="AlphaFoldDB" id="A0A4W6D2B9"/>
<reference evidence="8" key="2">
    <citation type="submission" date="2025-08" db="UniProtKB">
        <authorList>
            <consortium name="Ensembl"/>
        </authorList>
    </citation>
    <scope>IDENTIFICATION</scope>
</reference>
<keyword evidence="2" id="KW-0964">Secreted</keyword>
<keyword evidence="3" id="KW-0732">Signal</keyword>
<evidence type="ECO:0000256" key="3">
    <source>
        <dbReference type="ARBA" id="ARBA00022729"/>
    </source>
</evidence>
<dbReference type="Pfam" id="PF15161">
    <property type="entry name" value="Neuropep_like"/>
    <property type="match status" value="1"/>
</dbReference>
<name>A0A4W6D2B9_LATCA</name>
<proteinExistence type="inferred from homology"/>
<evidence type="ECO:0000256" key="4">
    <source>
        <dbReference type="ARBA" id="ARBA00022884"/>
    </source>
</evidence>
<dbReference type="GO" id="GO:0003723">
    <property type="term" value="F:RNA binding"/>
    <property type="evidence" value="ECO:0007669"/>
    <property type="project" value="UniProtKB-KW"/>
</dbReference>
<keyword evidence="7" id="KW-0472">Membrane</keyword>
<comment type="subcellular location">
    <subcellularLocation>
        <location evidence="1">Secreted</location>
    </subcellularLocation>
</comment>
<dbReference type="Ensembl" id="ENSLCAT00010019319.1">
    <property type="protein sequence ID" value="ENSLCAP00010018912.1"/>
    <property type="gene ID" value="ENSLCAG00010008946.1"/>
</dbReference>
<comment type="similarity">
    <text evidence="6">Belongs to the NICOL family.</text>
</comment>
<feature type="transmembrane region" description="Helical" evidence="7">
    <location>
        <begin position="33"/>
        <end position="56"/>
    </location>
</feature>
<evidence type="ECO:0000256" key="5">
    <source>
        <dbReference type="ARBA" id="ARBA00040520"/>
    </source>
</evidence>
<evidence type="ECO:0000256" key="2">
    <source>
        <dbReference type="ARBA" id="ARBA00022525"/>
    </source>
</evidence>
<evidence type="ECO:0000313" key="8">
    <source>
        <dbReference type="Ensembl" id="ENSLCAP00010018912.1"/>
    </source>
</evidence>
<organism evidence="8 9">
    <name type="scientific">Lates calcarifer</name>
    <name type="common">Barramundi</name>
    <name type="synonym">Holocentrus calcarifer</name>
    <dbReference type="NCBI Taxonomy" id="8187"/>
    <lineage>
        <taxon>Eukaryota</taxon>
        <taxon>Metazoa</taxon>
        <taxon>Chordata</taxon>
        <taxon>Craniata</taxon>
        <taxon>Vertebrata</taxon>
        <taxon>Euteleostomi</taxon>
        <taxon>Actinopterygii</taxon>
        <taxon>Neopterygii</taxon>
        <taxon>Teleostei</taxon>
        <taxon>Neoteleostei</taxon>
        <taxon>Acanthomorphata</taxon>
        <taxon>Carangaria</taxon>
        <taxon>Carangaria incertae sedis</taxon>
        <taxon>Centropomidae</taxon>
        <taxon>Lates</taxon>
    </lineage>
</organism>
<dbReference type="GeneTree" id="ENSGT00390000013043"/>
<protein>
    <recommendedName>
        <fullName evidence="5">NELL2-interacting cell ontogeny regulator 1</fullName>
    </recommendedName>
</protein>
<dbReference type="InterPro" id="IPR028147">
    <property type="entry name" value="NICOL"/>
</dbReference>
<dbReference type="InParanoid" id="A0A4W6D2B9"/>
<reference evidence="8" key="3">
    <citation type="submission" date="2025-09" db="UniProtKB">
        <authorList>
            <consortium name="Ensembl"/>
        </authorList>
    </citation>
    <scope>IDENTIFICATION</scope>
</reference>
<evidence type="ECO:0000256" key="7">
    <source>
        <dbReference type="SAM" id="Phobius"/>
    </source>
</evidence>
<sequence length="171" mass="19681">MEKLKIIFTPRCKSKHPPINKTQTNKLGLQQMIVFISITLTSVVLIVQFCLCQLVVKNVIDVIDIYYHPVISTCGHRRHCKVYLLHPLKSICKNPSQSNSEDIHQDNNQYMTVFISSSGRPCVDCHAFEFMQRALQDLKKTAFNLDARTEMLVLRAERRALCDCMPTNSLR</sequence>
<evidence type="ECO:0000256" key="1">
    <source>
        <dbReference type="ARBA" id="ARBA00004613"/>
    </source>
</evidence>
<keyword evidence="9" id="KW-1185">Reference proteome</keyword>